<organism evidence="2 3">
    <name type="scientific">Umezawaea endophytica</name>
    <dbReference type="NCBI Taxonomy" id="1654476"/>
    <lineage>
        <taxon>Bacteria</taxon>
        <taxon>Bacillati</taxon>
        <taxon>Actinomycetota</taxon>
        <taxon>Actinomycetes</taxon>
        <taxon>Pseudonocardiales</taxon>
        <taxon>Pseudonocardiaceae</taxon>
        <taxon>Umezawaea</taxon>
    </lineage>
</organism>
<proteinExistence type="predicted"/>
<evidence type="ECO:0000313" key="3">
    <source>
        <dbReference type="Proteomes" id="UP001141259"/>
    </source>
</evidence>
<evidence type="ECO:0000259" key="1">
    <source>
        <dbReference type="PROSITE" id="PS51186"/>
    </source>
</evidence>
<reference evidence="2" key="1">
    <citation type="submission" date="2022-08" db="EMBL/GenBank/DDBJ databases">
        <authorList>
            <person name="Tistechok S."/>
            <person name="Samborskyy M."/>
            <person name="Roman I."/>
        </authorList>
    </citation>
    <scope>NUCLEOTIDE SEQUENCE</scope>
    <source>
        <strain evidence="2">DSM 103496</strain>
    </source>
</reference>
<dbReference type="AlphaFoldDB" id="A0A9X3ADW3"/>
<evidence type="ECO:0000313" key="2">
    <source>
        <dbReference type="EMBL" id="MCS7476131.1"/>
    </source>
</evidence>
<dbReference type="InterPro" id="IPR016181">
    <property type="entry name" value="Acyl_CoA_acyltransferase"/>
</dbReference>
<dbReference type="RefSeq" id="WP_259621644.1">
    <property type="nucleotide sequence ID" value="NZ_JANYMP010000002.1"/>
</dbReference>
<comment type="caution">
    <text evidence="2">The sequence shown here is derived from an EMBL/GenBank/DDBJ whole genome shotgun (WGS) entry which is preliminary data.</text>
</comment>
<dbReference type="EMBL" id="JANYMP010000002">
    <property type="protein sequence ID" value="MCS7476131.1"/>
    <property type="molecule type" value="Genomic_DNA"/>
</dbReference>
<name>A0A9X3ADW3_9PSEU</name>
<dbReference type="Proteomes" id="UP001141259">
    <property type="component" value="Unassembled WGS sequence"/>
</dbReference>
<dbReference type="GO" id="GO:0016747">
    <property type="term" value="F:acyltransferase activity, transferring groups other than amino-acyl groups"/>
    <property type="evidence" value="ECO:0007669"/>
    <property type="project" value="InterPro"/>
</dbReference>
<dbReference type="Pfam" id="PF00583">
    <property type="entry name" value="Acetyltransf_1"/>
    <property type="match status" value="1"/>
</dbReference>
<accession>A0A9X3ADW3</accession>
<feature type="domain" description="N-acetyltransferase" evidence="1">
    <location>
        <begin position="1"/>
        <end position="164"/>
    </location>
</feature>
<dbReference type="CDD" id="cd04301">
    <property type="entry name" value="NAT_SF"/>
    <property type="match status" value="1"/>
</dbReference>
<dbReference type="PROSITE" id="PS51186">
    <property type="entry name" value="GNAT"/>
    <property type="match status" value="1"/>
</dbReference>
<protein>
    <submittedName>
        <fullName evidence="2">GNAT family N-acetyltransferase</fullName>
    </submittedName>
</protein>
<dbReference type="InterPro" id="IPR000182">
    <property type="entry name" value="GNAT_dom"/>
</dbReference>
<gene>
    <name evidence="2" type="ORF">NZH93_04635</name>
</gene>
<keyword evidence="3" id="KW-1185">Reference proteome</keyword>
<sequence length="164" mass="17323">MIVRPGGPPDVGVVLGLLDEAVRWLMSRGRTGQWGSEPFSTNPKRVEALEAWTDDLHLAEVDGEVVGALAIGPAPEYAPPAVGPEVYVTALVGSRRGPGAGRLLLEHARAQAVSRGVDRMRVDCYAGGGGALVAYYVSRGFTPTATFTVEGDWPGQVLEMPLRG</sequence>
<dbReference type="Gene3D" id="3.40.630.30">
    <property type="match status" value="1"/>
</dbReference>
<dbReference type="SUPFAM" id="SSF55729">
    <property type="entry name" value="Acyl-CoA N-acyltransferases (Nat)"/>
    <property type="match status" value="1"/>
</dbReference>